<dbReference type="PANTHER" id="PTHR47385">
    <property type="entry name" value="CALPONIN"/>
    <property type="match status" value="1"/>
</dbReference>
<dbReference type="InterPro" id="IPR001715">
    <property type="entry name" value="CH_dom"/>
</dbReference>
<dbReference type="Gene3D" id="1.10.418.10">
    <property type="entry name" value="Calponin-like domain"/>
    <property type="match status" value="1"/>
</dbReference>
<keyword evidence="4" id="KW-1185">Reference proteome</keyword>
<name>A0AAV2YKV7_9STRA</name>
<evidence type="ECO:0000259" key="2">
    <source>
        <dbReference type="PROSITE" id="PS50021"/>
    </source>
</evidence>
<feature type="compositionally biased region" description="Basic and acidic residues" evidence="1">
    <location>
        <begin position="441"/>
        <end position="464"/>
    </location>
</feature>
<feature type="domain" description="Calponin-homology (CH)" evidence="2">
    <location>
        <begin position="48"/>
        <end position="159"/>
    </location>
</feature>
<dbReference type="CDD" id="cd00014">
    <property type="entry name" value="CH_SF"/>
    <property type="match status" value="1"/>
</dbReference>
<dbReference type="GO" id="GO:0015629">
    <property type="term" value="C:actin cytoskeleton"/>
    <property type="evidence" value="ECO:0007669"/>
    <property type="project" value="TreeGrafter"/>
</dbReference>
<dbReference type="PANTHER" id="PTHR47385:SF14">
    <property type="entry name" value="TRANSGELIN"/>
    <property type="match status" value="1"/>
</dbReference>
<dbReference type="SMART" id="SM00033">
    <property type="entry name" value="CH"/>
    <property type="match status" value="1"/>
</dbReference>
<dbReference type="InterPro" id="IPR050606">
    <property type="entry name" value="Calponin-like"/>
</dbReference>
<dbReference type="GO" id="GO:0051015">
    <property type="term" value="F:actin filament binding"/>
    <property type="evidence" value="ECO:0007669"/>
    <property type="project" value="TreeGrafter"/>
</dbReference>
<organism evidence="3 4">
    <name type="scientific">Lagenidium giganteum</name>
    <dbReference type="NCBI Taxonomy" id="4803"/>
    <lineage>
        <taxon>Eukaryota</taxon>
        <taxon>Sar</taxon>
        <taxon>Stramenopiles</taxon>
        <taxon>Oomycota</taxon>
        <taxon>Peronosporomycetes</taxon>
        <taxon>Pythiales</taxon>
        <taxon>Pythiaceae</taxon>
    </lineage>
</organism>
<dbReference type="EMBL" id="DAKRPA010000296">
    <property type="protein sequence ID" value="DAZ93724.1"/>
    <property type="molecule type" value="Genomic_DNA"/>
</dbReference>
<feature type="region of interest" description="Disordered" evidence="1">
    <location>
        <begin position="397"/>
        <end position="480"/>
    </location>
</feature>
<protein>
    <recommendedName>
        <fullName evidence="2">Calponin-homology (CH) domain-containing protein</fullName>
    </recommendedName>
</protein>
<dbReference type="Pfam" id="PF00307">
    <property type="entry name" value="CH"/>
    <property type="match status" value="1"/>
</dbReference>
<dbReference type="AlphaFoldDB" id="A0AAV2YKV7"/>
<sequence length="480" mass="52984">MELELVLPSPEMDAGSSEGLASPKYGKHREFSASAKWANNKALALEYLKRQREIMLWIESVLDRKIGNTDLFDALRSGIILRELLMRLYPEPAEGLSPISRNYSVRMAPWKERENITVFLKQCKALGMNDCSMFCTDDLYEGTNMVQVLFGLQHFIYFSEERSTHCFKPIQSEPVSFSNQEVEMALSKIEMAGSESTSLKDLITAASQSETNLLADYDSTDDGRYSTSASSSELACDEESKIDAKMYGKETIKAEEGVPQEPADDEESQVAAELNALEQELEASASLGASNQHDDPQLDDFEEVKCALEDVVLQVIEIARSEAESAGIDLHSSDLTDLVKEVDIVMDIPSDPTELAISAELETPQTCEQATTELPSEPTELIIGDMQTELVISLSEARIDSESSEKNDTSEQRSEKSSAEDAEREQKVSNAFQDEPITKVGDARVGEKSKAKKHELTAEQRIEDEAMSGCACGRGGCSVM</sequence>
<comment type="caution">
    <text evidence="3">The sequence shown here is derived from an EMBL/GenBank/DDBJ whole genome shotgun (WGS) entry which is preliminary data.</text>
</comment>
<reference evidence="3" key="2">
    <citation type="journal article" date="2023" name="Microbiol Resour">
        <title>Decontamination and Annotation of the Draft Genome Sequence of the Oomycete Lagenidium giganteum ARSEF 373.</title>
        <authorList>
            <person name="Morgan W.R."/>
            <person name="Tartar A."/>
        </authorList>
    </citation>
    <scope>NUCLEOTIDE SEQUENCE</scope>
    <source>
        <strain evidence="3">ARSEF 373</strain>
    </source>
</reference>
<feature type="compositionally biased region" description="Basic and acidic residues" evidence="1">
    <location>
        <begin position="397"/>
        <end position="427"/>
    </location>
</feature>
<dbReference type="InterPro" id="IPR036872">
    <property type="entry name" value="CH_dom_sf"/>
</dbReference>
<gene>
    <name evidence="3" type="ORF">N0F65_009650</name>
</gene>
<proteinExistence type="predicted"/>
<evidence type="ECO:0000313" key="4">
    <source>
        <dbReference type="Proteomes" id="UP001146120"/>
    </source>
</evidence>
<dbReference type="SUPFAM" id="SSF47576">
    <property type="entry name" value="Calponin-homology domain, CH-domain"/>
    <property type="match status" value="1"/>
</dbReference>
<dbReference type="GO" id="GO:0007015">
    <property type="term" value="P:actin filament organization"/>
    <property type="evidence" value="ECO:0007669"/>
    <property type="project" value="TreeGrafter"/>
</dbReference>
<evidence type="ECO:0000256" key="1">
    <source>
        <dbReference type="SAM" id="MobiDB-lite"/>
    </source>
</evidence>
<dbReference type="PROSITE" id="PS50021">
    <property type="entry name" value="CH"/>
    <property type="match status" value="1"/>
</dbReference>
<reference evidence="3" key="1">
    <citation type="submission" date="2022-11" db="EMBL/GenBank/DDBJ databases">
        <authorList>
            <person name="Morgan W.R."/>
            <person name="Tartar A."/>
        </authorList>
    </citation>
    <scope>NUCLEOTIDE SEQUENCE</scope>
    <source>
        <strain evidence="3">ARSEF 373</strain>
    </source>
</reference>
<evidence type="ECO:0000313" key="3">
    <source>
        <dbReference type="EMBL" id="DAZ93724.1"/>
    </source>
</evidence>
<accession>A0AAV2YKV7</accession>
<feature type="region of interest" description="Disordered" evidence="1">
    <location>
        <begin position="1"/>
        <end position="21"/>
    </location>
</feature>
<dbReference type="Proteomes" id="UP001146120">
    <property type="component" value="Unassembled WGS sequence"/>
</dbReference>